<dbReference type="GO" id="GO:0003723">
    <property type="term" value="F:RNA binding"/>
    <property type="evidence" value="ECO:0007669"/>
    <property type="project" value="InterPro"/>
</dbReference>
<evidence type="ECO:0000259" key="4">
    <source>
        <dbReference type="SMART" id="SM00739"/>
    </source>
</evidence>
<evidence type="ECO:0000256" key="1">
    <source>
        <dbReference type="ARBA" id="ARBA00010618"/>
    </source>
</evidence>
<dbReference type="GO" id="GO:1990904">
    <property type="term" value="C:ribonucleoprotein complex"/>
    <property type="evidence" value="ECO:0007669"/>
    <property type="project" value="UniProtKB-KW"/>
</dbReference>
<dbReference type="NCBIfam" id="TIGR01079">
    <property type="entry name" value="rplX_bact"/>
    <property type="match status" value="1"/>
</dbReference>
<dbReference type="PROSITE" id="PS01108">
    <property type="entry name" value="RIBOSOMAL_L24"/>
    <property type="match status" value="1"/>
</dbReference>
<dbReference type="SUPFAM" id="SSF50104">
    <property type="entry name" value="Translation proteins SH3-like domain"/>
    <property type="match status" value="1"/>
</dbReference>
<dbReference type="SMART" id="SM00739">
    <property type="entry name" value="KOW"/>
    <property type="match status" value="1"/>
</dbReference>
<keyword evidence="3" id="KW-0687">Ribonucleoprotein</keyword>
<name>A0A645I8N2_9ZZZZ</name>
<dbReference type="GO" id="GO:0003735">
    <property type="term" value="F:structural constituent of ribosome"/>
    <property type="evidence" value="ECO:0007669"/>
    <property type="project" value="InterPro"/>
</dbReference>
<dbReference type="GO" id="GO:0005840">
    <property type="term" value="C:ribosome"/>
    <property type="evidence" value="ECO:0007669"/>
    <property type="project" value="UniProtKB-KW"/>
</dbReference>
<dbReference type="PANTHER" id="PTHR12903">
    <property type="entry name" value="MITOCHONDRIAL RIBOSOMAL PROTEIN L24"/>
    <property type="match status" value="1"/>
</dbReference>
<dbReference type="InterPro" id="IPR005824">
    <property type="entry name" value="KOW"/>
</dbReference>
<comment type="similarity">
    <text evidence="1">Belongs to the universal ribosomal protein uL24 family.</text>
</comment>
<dbReference type="InterPro" id="IPR003256">
    <property type="entry name" value="Ribosomal_uL24"/>
</dbReference>
<evidence type="ECO:0000256" key="2">
    <source>
        <dbReference type="ARBA" id="ARBA00022980"/>
    </source>
</evidence>
<proteinExistence type="inferred from homology"/>
<organism evidence="5">
    <name type="scientific">bioreactor metagenome</name>
    <dbReference type="NCBI Taxonomy" id="1076179"/>
    <lineage>
        <taxon>unclassified sequences</taxon>
        <taxon>metagenomes</taxon>
        <taxon>ecological metagenomes</taxon>
    </lineage>
</organism>
<dbReference type="HAMAP" id="MF_01326_B">
    <property type="entry name" value="Ribosomal_uL24_B"/>
    <property type="match status" value="1"/>
</dbReference>
<dbReference type="InterPro" id="IPR057264">
    <property type="entry name" value="Ribosomal_uL24_C"/>
</dbReference>
<dbReference type="CDD" id="cd06089">
    <property type="entry name" value="KOW_RPL26"/>
    <property type="match status" value="1"/>
</dbReference>
<dbReference type="GO" id="GO:0006412">
    <property type="term" value="P:translation"/>
    <property type="evidence" value="ECO:0007669"/>
    <property type="project" value="InterPro"/>
</dbReference>
<keyword evidence="2 5" id="KW-0689">Ribosomal protein</keyword>
<dbReference type="Pfam" id="PF00467">
    <property type="entry name" value="KOW"/>
    <property type="match status" value="1"/>
</dbReference>
<dbReference type="InterPro" id="IPR041988">
    <property type="entry name" value="Ribosomal_uL24_KOW"/>
</dbReference>
<accession>A0A645I8N2</accession>
<feature type="domain" description="KOW" evidence="4">
    <location>
        <begin position="6"/>
        <end position="33"/>
    </location>
</feature>
<dbReference type="Pfam" id="PF17136">
    <property type="entry name" value="ribosomal_L24"/>
    <property type="match status" value="1"/>
</dbReference>
<reference evidence="5" key="1">
    <citation type="submission" date="2019-08" db="EMBL/GenBank/DDBJ databases">
        <authorList>
            <person name="Kucharzyk K."/>
            <person name="Murdoch R.W."/>
            <person name="Higgins S."/>
            <person name="Loffler F."/>
        </authorList>
    </citation>
    <scope>NUCLEOTIDE SEQUENCE</scope>
</reference>
<dbReference type="AlphaFoldDB" id="A0A645I8N2"/>
<evidence type="ECO:0000256" key="3">
    <source>
        <dbReference type="ARBA" id="ARBA00023274"/>
    </source>
</evidence>
<dbReference type="Gene3D" id="2.30.30.30">
    <property type="match status" value="1"/>
</dbReference>
<dbReference type="EMBL" id="VSSQ01109393">
    <property type="protein sequence ID" value="MPN47705.1"/>
    <property type="molecule type" value="Genomic_DNA"/>
</dbReference>
<evidence type="ECO:0000313" key="5">
    <source>
        <dbReference type="EMBL" id="MPN47705.1"/>
    </source>
</evidence>
<protein>
    <submittedName>
        <fullName evidence="5">50S ribosomal protein L24</fullName>
    </submittedName>
</protein>
<comment type="caution">
    <text evidence="5">The sequence shown here is derived from an EMBL/GenBank/DDBJ whole genome shotgun (WGS) entry which is preliminary data.</text>
</comment>
<gene>
    <name evidence="5" type="primary">rplX_50</name>
    <name evidence="5" type="ORF">SDC9_195309</name>
</gene>
<dbReference type="InterPro" id="IPR005825">
    <property type="entry name" value="Ribosomal_uL24_CS"/>
</dbReference>
<dbReference type="InterPro" id="IPR008991">
    <property type="entry name" value="Translation_prot_SH3-like_sf"/>
</dbReference>
<sequence>MANSLHVKKGDRVKVIAGKDKGRIGEILAVDPQAGRVVVQGVNIVKKHKRETPNNQTRQNNAAGIVSVEAPIDASNVQLVVKVDGKEVVTRVGYQREQVTKRRPDGTEYTADRSVRIARKTGKEI</sequence>
<dbReference type="InterPro" id="IPR014722">
    <property type="entry name" value="Rib_uL2_dom2"/>
</dbReference>